<dbReference type="EMBL" id="CP029210">
    <property type="protein sequence ID" value="AWI52239.1"/>
    <property type="molecule type" value="Genomic_DNA"/>
</dbReference>
<dbReference type="InterPro" id="IPR009056">
    <property type="entry name" value="Cyt_c-like_dom"/>
</dbReference>
<dbReference type="InterPro" id="IPR013783">
    <property type="entry name" value="Ig-like_fold"/>
</dbReference>
<evidence type="ECO:0000256" key="2">
    <source>
        <dbReference type="ARBA" id="ARBA00022723"/>
    </source>
</evidence>
<accession>A0A2U8FML6</accession>
<evidence type="ECO:0000256" key="5">
    <source>
        <dbReference type="SAM" id="SignalP"/>
    </source>
</evidence>
<keyword evidence="3 4" id="KW-0408">Iron</keyword>
<feature type="chain" id="PRO_5015998428" description="Cytochrome c domain-containing protein" evidence="5">
    <location>
        <begin position="37"/>
        <end position="784"/>
    </location>
</feature>
<protein>
    <recommendedName>
        <fullName evidence="6">Cytochrome c domain-containing protein</fullName>
    </recommendedName>
</protein>
<keyword evidence="5" id="KW-0732">Signal</keyword>
<dbReference type="GO" id="GO:0009055">
    <property type="term" value="F:electron transfer activity"/>
    <property type="evidence" value="ECO:0007669"/>
    <property type="project" value="InterPro"/>
</dbReference>
<evidence type="ECO:0000256" key="1">
    <source>
        <dbReference type="ARBA" id="ARBA00022617"/>
    </source>
</evidence>
<reference evidence="7 8" key="1">
    <citation type="submission" date="2018-05" db="EMBL/GenBank/DDBJ databases">
        <title>complete genome sequence of Aquabacterium olei NBRC 110486.</title>
        <authorList>
            <person name="Tang B."/>
            <person name="Chang J."/>
            <person name="Zhang L."/>
            <person name="Yang H."/>
        </authorList>
    </citation>
    <scope>NUCLEOTIDE SEQUENCE [LARGE SCALE GENOMIC DNA]</scope>
    <source>
        <strain evidence="7 8">NBRC 110486</strain>
    </source>
</reference>
<evidence type="ECO:0000256" key="4">
    <source>
        <dbReference type="PROSITE-ProRule" id="PRU00433"/>
    </source>
</evidence>
<sequence>MPCPPLSAGRPSRRLCVPVRWSAGLALLGAAAAVQAAPTYPNQEVVCSFNAEREQQRQASAARFAQPVVQQMKVNGALVWAAGGASPRPTLRPGDVVTLIGAGFGAGTDIDFSKIMIGNSRVLETALQMYEQKLDILSTLNYETGVSRSHWPRDVLHWSDTEVQFTVPSHASKGPLKLQVQKRTGFNASLTRPGQPHNVIDAQVYRIPSPADTNCDVVSVLSAESKAITPIDVAVLNPSFADMLKRGREIFWSYDYNLGLSHKYKGLEWDAIVKGQATDPYTRLKADPARLFGAVRNVAGQVPAESIDDVYFKPYPQFNPTPGLLAIGEQLKEGLTRTTGWAGYRYAESQHPFLGKGAWIGFNCASCHGYQISYQKGGSTVTKVFPGLPNPGWTMKWAALGTGTGKTTSKFAYVNEDEHGPKWASGKARVDKTPLMYLMPPGTGEATITRTAGEGGLYDNDYMFNPTAIPNVTFHLPIRRALSHTESYVGFEGSYVHAEEPDGAMGSMDATSLKALTAYMSTLDQDDDVLRDVGMYRWLKFTGRLGAQTGSGLLGEGSFVQQGWRAYDGVKAAVARGKGSFDQACARCHQDQLGAHTSEIMVPLNEVGRFFAPTDFQRKQQAIRATYLRNLYWVSSRGLLSDGHVRNLEDLVHPDRCDAQSALYRQYYTLHTPVRPAAGTPDQPLAAPDLNRRGDVFRVYREKPQNLLDTVAPARNRFVERHKYFSTVAWDASHYYWDFQKMRAQYGPDEMGAPGPIGLPATPHPWCAPNKEAVADLVQYLLTL</sequence>
<dbReference type="SUPFAM" id="SSF46626">
    <property type="entry name" value="Cytochrome c"/>
    <property type="match status" value="1"/>
</dbReference>
<dbReference type="Proteomes" id="UP000244892">
    <property type="component" value="Chromosome"/>
</dbReference>
<dbReference type="KEGG" id="aon:DEH84_01400"/>
<dbReference type="InterPro" id="IPR036909">
    <property type="entry name" value="Cyt_c-like_dom_sf"/>
</dbReference>
<organism evidence="7 8">
    <name type="scientific">Aquabacterium olei</name>
    <dbReference type="NCBI Taxonomy" id="1296669"/>
    <lineage>
        <taxon>Bacteria</taxon>
        <taxon>Pseudomonadati</taxon>
        <taxon>Pseudomonadota</taxon>
        <taxon>Betaproteobacteria</taxon>
        <taxon>Burkholderiales</taxon>
        <taxon>Aquabacterium</taxon>
    </lineage>
</organism>
<evidence type="ECO:0000313" key="8">
    <source>
        <dbReference type="Proteomes" id="UP000244892"/>
    </source>
</evidence>
<dbReference type="RefSeq" id="WP_109034052.1">
    <property type="nucleotide sequence ID" value="NZ_CP029210.1"/>
</dbReference>
<dbReference type="GO" id="GO:0046872">
    <property type="term" value="F:metal ion binding"/>
    <property type="evidence" value="ECO:0007669"/>
    <property type="project" value="UniProtKB-KW"/>
</dbReference>
<feature type="domain" description="Cytochrome c" evidence="6">
    <location>
        <begin position="572"/>
        <end position="784"/>
    </location>
</feature>
<evidence type="ECO:0000256" key="3">
    <source>
        <dbReference type="ARBA" id="ARBA00023004"/>
    </source>
</evidence>
<evidence type="ECO:0000259" key="6">
    <source>
        <dbReference type="PROSITE" id="PS51007"/>
    </source>
</evidence>
<name>A0A2U8FML6_9BURK</name>
<keyword evidence="2 4" id="KW-0479">Metal-binding</keyword>
<proteinExistence type="predicted"/>
<gene>
    <name evidence="7" type="ORF">DEH84_01400</name>
</gene>
<dbReference type="Gene3D" id="2.60.40.10">
    <property type="entry name" value="Immunoglobulins"/>
    <property type="match status" value="1"/>
</dbReference>
<keyword evidence="1 4" id="KW-0349">Heme</keyword>
<dbReference type="GO" id="GO:0020037">
    <property type="term" value="F:heme binding"/>
    <property type="evidence" value="ECO:0007669"/>
    <property type="project" value="InterPro"/>
</dbReference>
<dbReference type="AlphaFoldDB" id="A0A2U8FML6"/>
<feature type="signal peptide" evidence="5">
    <location>
        <begin position="1"/>
        <end position="36"/>
    </location>
</feature>
<evidence type="ECO:0000313" key="7">
    <source>
        <dbReference type="EMBL" id="AWI52239.1"/>
    </source>
</evidence>
<dbReference type="OrthoDB" id="333274at2"/>
<dbReference type="PROSITE" id="PS51007">
    <property type="entry name" value="CYTC"/>
    <property type="match status" value="1"/>
</dbReference>
<keyword evidence="8" id="KW-1185">Reference proteome</keyword>